<dbReference type="RefSeq" id="WP_099333990.1">
    <property type="nucleotide sequence ID" value="NZ_CP042812.1"/>
</dbReference>
<evidence type="ECO:0000259" key="1">
    <source>
        <dbReference type="PROSITE" id="PS50943"/>
    </source>
</evidence>
<reference evidence="2 3" key="1">
    <citation type="submission" date="2017-09" db="EMBL/GenBank/DDBJ databases">
        <authorList>
            <person name="Perez-Cataluna A."/>
            <person name="Figueras M.J."/>
            <person name="Salas-Masso N."/>
        </authorList>
    </citation>
    <scope>NUCLEOTIDE SEQUENCE [LARGE SCALE GENOMIC DNA]</scope>
    <source>
        <strain evidence="2 3">F138-33</strain>
    </source>
</reference>
<dbReference type="InterPro" id="IPR001387">
    <property type="entry name" value="Cro/C1-type_HTH"/>
</dbReference>
<sequence>MKKFNYTKIAKDLNVSHSAVSQWFSGKTKPTIDKVFKMQQNHNIPVEAWKDIKSFISNDTKTTDVPQIQIKERI</sequence>
<dbReference type="SUPFAM" id="SSF47413">
    <property type="entry name" value="lambda repressor-like DNA-binding domains"/>
    <property type="match status" value="1"/>
</dbReference>
<evidence type="ECO:0000313" key="3">
    <source>
        <dbReference type="Proteomes" id="UP000221384"/>
    </source>
</evidence>
<dbReference type="PROSITE" id="PS50943">
    <property type="entry name" value="HTH_CROC1"/>
    <property type="match status" value="1"/>
</dbReference>
<dbReference type="InterPro" id="IPR010982">
    <property type="entry name" value="Lambda_DNA-bd_dom_sf"/>
</dbReference>
<keyword evidence="3" id="KW-1185">Reference proteome</keyword>
<dbReference type="EMBL" id="NWVW01000004">
    <property type="protein sequence ID" value="PHO10308.1"/>
    <property type="molecule type" value="Genomic_DNA"/>
</dbReference>
<accession>A0ABX4LRC7</accession>
<dbReference type="Gene3D" id="1.10.260.40">
    <property type="entry name" value="lambda repressor-like DNA-binding domains"/>
    <property type="match status" value="1"/>
</dbReference>
<evidence type="ECO:0000313" key="2">
    <source>
        <dbReference type="EMBL" id="PHO10308.1"/>
    </source>
</evidence>
<dbReference type="Proteomes" id="UP000221384">
    <property type="component" value="Unassembled WGS sequence"/>
</dbReference>
<gene>
    <name evidence="2" type="ORF">CPG37_04480</name>
</gene>
<protein>
    <recommendedName>
        <fullName evidence="1">HTH cro/C1-type domain-containing protein</fullName>
    </recommendedName>
</protein>
<organism evidence="2 3">
    <name type="scientific">Malaciobacter canalis</name>
    <dbReference type="NCBI Taxonomy" id="1912871"/>
    <lineage>
        <taxon>Bacteria</taxon>
        <taxon>Pseudomonadati</taxon>
        <taxon>Campylobacterota</taxon>
        <taxon>Epsilonproteobacteria</taxon>
        <taxon>Campylobacterales</taxon>
        <taxon>Arcobacteraceae</taxon>
        <taxon>Malaciobacter</taxon>
    </lineage>
</organism>
<comment type="caution">
    <text evidence="2">The sequence shown here is derived from an EMBL/GenBank/DDBJ whole genome shotgun (WGS) entry which is preliminary data.</text>
</comment>
<dbReference type="CDD" id="cd00093">
    <property type="entry name" value="HTH_XRE"/>
    <property type="match status" value="1"/>
</dbReference>
<name>A0ABX4LRC7_9BACT</name>
<feature type="domain" description="HTH cro/C1-type" evidence="1">
    <location>
        <begin position="10"/>
        <end position="49"/>
    </location>
</feature>
<dbReference type="Pfam" id="PF01381">
    <property type="entry name" value="HTH_3"/>
    <property type="match status" value="1"/>
</dbReference>
<proteinExistence type="predicted"/>